<name>A0A2T6BW87_9FLAO</name>
<proteinExistence type="predicted"/>
<evidence type="ECO:0000256" key="1">
    <source>
        <dbReference type="SAM" id="SignalP"/>
    </source>
</evidence>
<keyword evidence="1" id="KW-0732">Signal</keyword>
<accession>A0A2T6BW87</accession>
<sequence>MKKVVFSILLLLSSMYLYSQDQPKHGTIVFESCEYIANKHLAPSEQEKKLEKERMRNSIKKNLDEKNPDEFINSIPKTYIQTYGDSLKCTYTLDIYKNVYEAKKTCDYFKKSTNEIYEQLNRETLEYNVVNRDINTNTYTIFPKRKNYQFSISDTHEITEYRKETKKILGYDCFKIVLKRKNLNGQRLDVFNIEMFVTEEIKLNYSPIIKYKDILDKYYPLEVTKKPKIERMIEVITWKAKRIEIENI</sequence>
<dbReference type="OrthoDB" id="767719at2"/>
<feature type="signal peptide" evidence="1">
    <location>
        <begin position="1"/>
        <end position="19"/>
    </location>
</feature>
<dbReference type="EMBL" id="QBKT01000007">
    <property type="protein sequence ID" value="PTX60227.1"/>
    <property type="molecule type" value="Genomic_DNA"/>
</dbReference>
<dbReference type="Proteomes" id="UP000244090">
    <property type="component" value="Unassembled WGS sequence"/>
</dbReference>
<reference evidence="2 3" key="1">
    <citation type="submission" date="2018-04" db="EMBL/GenBank/DDBJ databases">
        <title>Genomic Encyclopedia of Archaeal and Bacterial Type Strains, Phase II (KMG-II): from individual species to whole genera.</title>
        <authorList>
            <person name="Goeker M."/>
        </authorList>
    </citation>
    <scope>NUCLEOTIDE SEQUENCE [LARGE SCALE GENOMIC DNA]</scope>
    <source>
        <strain evidence="2 3">DSM 25731</strain>
    </source>
</reference>
<feature type="chain" id="PRO_5015544922" description="GLPGLI family protein" evidence="1">
    <location>
        <begin position="20"/>
        <end position="248"/>
    </location>
</feature>
<evidence type="ECO:0008006" key="4">
    <source>
        <dbReference type="Google" id="ProtNLM"/>
    </source>
</evidence>
<evidence type="ECO:0000313" key="2">
    <source>
        <dbReference type="EMBL" id="PTX60227.1"/>
    </source>
</evidence>
<dbReference type="AlphaFoldDB" id="A0A2T6BW87"/>
<evidence type="ECO:0000313" key="3">
    <source>
        <dbReference type="Proteomes" id="UP000244090"/>
    </source>
</evidence>
<comment type="caution">
    <text evidence="2">The sequence shown here is derived from an EMBL/GenBank/DDBJ whole genome shotgun (WGS) entry which is preliminary data.</text>
</comment>
<keyword evidence="3" id="KW-1185">Reference proteome</keyword>
<protein>
    <recommendedName>
        <fullName evidence="4">GLPGLI family protein</fullName>
    </recommendedName>
</protein>
<organism evidence="2 3">
    <name type="scientific">Kordia periserrulae</name>
    <dbReference type="NCBI Taxonomy" id="701523"/>
    <lineage>
        <taxon>Bacteria</taxon>
        <taxon>Pseudomonadati</taxon>
        <taxon>Bacteroidota</taxon>
        <taxon>Flavobacteriia</taxon>
        <taxon>Flavobacteriales</taxon>
        <taxon>Flavobacteriaceae</taxon>
        <taxon>Kordia</taxon>
    </lineage>
</organism>
<dbReference type="RefSeq" id="WP_108115827.1">
    <property type="nucleotide sequence ID" value="NZ_QBKT01000007.1"/>
</dbReference>
<gene>
    <name evidence="2" type="ORF">C8N46_107234</name>
</gene>